<organism evidence="2 3">
    <name type="scientific">Anaerostipes hadrus</name>
    <dbReference type="NCBI Taxonomy" id="649756"/>
    <lineage>
        <taxon>Bacteria</taxon>
        <taxon>Bacillati</taxon>
        <taxon>Bacillota</taxon>
        <taxon>Clostridia</taxon>
        <taxon>Lachnospirales</taxon>
        <taxon>Lachnospiraceae</taxon>
        <taxon>Anaerostipes</taxon>
    </lineage>
</organism>
<dbReference type="CDD" id="cd00093">
    <property type="entry name" value="HTH_XRE"/>
    <property type="match status" value="1"/>
</dbReference>
<evidence type="ECO:0000313" key="2">
    <source>
        <dbReference type="EMBL" id="NSJ81011.1"/>
    </source>
</evidence>
<dbReference type="PROSITE" id="PS50943">
    <property type="entry name" value="HTH_CROC1"/>
    <property type="match status" value="1"/>
</dbReference>
<comment type="caution">
    <text evidence="2">The sequence shown here is derived from an EMBL/GenBank/DDBJ whole genome shotgun (WGS) entry which is preliminary data.</text>
</comment>
<dbReference type="Pfam" id="PF13560">
    <property type="entry name" value="HTH_31"/>
    <property type="match status" value="1"/>
</dbReference>
<dbReference type="Proteomes" id="UP001644750">
    <property type="component" value="Unassembled WGS sequence"/>
</dbReference>
<evidence type="ECO:0000259" key="1">
    <source>
        <dbReference type="PROSITE" id="PS50943"/>
    </source>
</evidence>
<dbReference type="InterPro" id="IPR001387">
    <property type="entry name" value="Cro/C1-type_HTH"/>
</dbReference>
<proteinExistence type="predicted"/>
<gene>
    <name evidence="2" type="ORF">G5A72_15800</name>
</gene>
<dbReference type="EMBL" id="JAAITB010000050">
    <property type="protein sequence ID" value="NSJ81011.1"/>
    <property type="molecule type" value="Genomic_DNA"/>
</dbReference>
<sequence length="249" mass="29694">MASKSIQGSQTLAKKIRSRRNELGFTIEEAAKRAGVGTKTWCRYEAGESIREDKYRGVCKALNWNYMQEEIDEEKFNIAECRKYEMWSDYIEENYGEIAAASLAIGSDILFDYVKEDLETLSKMPRYSHIGQIEVSFLEYTLPQQFYVRYDYEFLYALYITICKFRQQAKMNLEIVTHSVLEELAIYLMVQESEILMDISDLQLDDDWQDWIFDLFGDMDIVTFLYSNIYLTEDNIYHFDHWMDDQFWQ</sequence>
<keyword evidence="3" id="KW-1185">Reference proteome</keyword>
<reference evidence="2 3" key="1">
    <citation type="journal article" date="2020" name="Cell Host Microbe">
        <title>Functional and Genomic Variation between Human-Derived Isolates of Lachnospiraceae Reveals Inter- and Intra-Species Diversity.</title>
        <authorList>
            <person name="Sorbara M.T."/>
            <person name="Littmann E.R."/>
            <person name="Fontana E."/>
            <person name="Moody T.U."/>
            <person name="Kohout C.E."/>
            <person name="Gjonbalaj M."/>
            <person name="Eaton V."/>
            <person name="Seok R."/>
            <person name="Leiner I.M."/>
            <person name="Pamer E.G."/>
        </authorList>
    </citation>
    <scope>NUCLEOTIDE SEQUENCE [LARGE SCALE GENOMIC DNA]</scope>
    <source>
        <strain evidence="2 3">MSK.14.57</strain>
    </source>
</reference>
<dbReference type="Gene3D" id="1.10.260.40">
    <property type="entry name" value="lambda repressor-like DNA-binding domains"/>
    <property type="match status" value="1"/>
</dbReference>
<name>A0ABX2I515_ANAHA</name>
<accession>A0ABX2I515</accession>
<feature type="domain" description="HTH cro/C1-type" evidence="1">
    <location>
        <begin position="16"/>
        <end position="49"/>
    </location>
</feature>
<evidence type="ECO:0000313" key="3">
    <source>
        <dbReference type="Proteomes" id="UP001644750"/>
    </source>
</evidence>
<dbReference type="InterPro" id="IPR010982">
    <property type="entry name" value="Lambda_DNA-bd_dom_sf"/>
</dbReference>
<dbReference type="SUPFAM" id="SSF47413">
    <property type="entry name" value="lambda repressor-like DNA-binding domains"/>
    <property type="match status" value="1"/>
</dbReference>
<protein>
    <submittedName>
        <fullName evidence="2">Helix-turn-helix transcriptional regulator</fullName>
    </submittedName>
</protein>
<dbReference type="RefSeq" id="WP_118739583.1">
    <property type="nucleotide sequence ID" value="NZ_JAAIQB010000051.1"/>
</dbReference>